<name>B7KCE7_GLOC7</name>
<dbReference type="KEGG" id="cyc:PCC7424_1820"/>
<proteinExistence type="predicted"/>
<dbReference type="Proteomes" id="UP000002384">
    <property type="component" value="Chromosome"/>
</dbReference>
<dbReference type="eggNOG" id="ENOG5033BIJ">
    <property type="taxonomic scope" value="Bacteria"/>
</dbReference>
<dbReference type="STRING" id="65393.PCC7424_1820"/>
<keyword evidence="2" id="KW-1185">Reference proteome</keyword>
<evidence type="ECO:0000313" key="1">
    <source>
        <dbReference type="EMBL" id="ACK70252.1"/>
    </source>
</evidence>
<dbReference type="EMBL" id="CP001291">
    <property type="protein sequence ID" value="ACK70252.1"/>
    <property type="molecule type" value="Genomic_DNA"/>
</dbReference>
<evidence type="ECO:0000313" key="2">
    <source>
        <dbReference type="Proteomes" id="UP000002384"/>
    </source>
</evidence>
<gene>
    <name evidence="1" type="ordered locus">PCC7424_1820</name>
</gene>
<dbReference type="RefSeq" id="WP_012599195.1">
    <property type="nucleotide sequence ID" value="NC_011729.1"/>
</dbReference>
<sequence length="87" mass="10103">MDSEQLLLQKWRDLPPDKKQEVIDFVAFLESRIKEQPEVIHEVKTSTNLGEKLQKIRDKIVASGELLLTPEEVEREKAERRGGYQGD</sequence>
<accession>B7KCE7</accession>
<dbReference type="OrthoDB" id="426752at2"/>
<dbReference type="AlphaFoldDB" id="B7KCE7"/>
<dbReference type="HOGENOM" id="CLU_173981_1_1_3"/>
<reference evidence="2" key="1">
    <citation type="journal article" date="2011" name="MBio">
        <title>Novel metabolic attributes of the genus Cyanothece, comprising a group of unicellular nitrogen-fixing Cyanobacteria.</title>
        <authorList>
            <person name="Bandyopadhyay A."/>
            <person name="Elvitigala T."/>
            <person name="Welsh E."/>
            <person name="Stockel J."/>
            <person name="Liberton M."/>
            <person name="Min H."/>
            <person name="Sherman L.A."/>
            <person name="Pakrasi H.B."/>
        </authorList>
    </citation>
    <scope>NUCLEOTIDE SEQUENCE [LARGE SCALE GENOMIC DNA]</scope>
    <source>
        <strain evidence="2">PCC 7424</strain>
    </source>
</reference>
<protein>
    <submittedName>
        <fullName evidence="1">Uncharacterized protein</fullName>
    </submittedName>
</protein>
<organism evidence="1 2">
    <name type="scientific">Gloeothece citriformis (strain PCC 7424)</name>
    <name type="common">Cyanothece sp. (strain PCC 7424)</name>
    <dbReference type="NCBI Taxonomy" id="65393"/>
    <lineage>
        <taxon>Bacteria</taxon>
        <taxon>Bacillati</taxon>
        <taxon>Cyanobacteriota</taxon>
        <taxon>Cyanophyceae</taxon>
        <taxon>Oscillatoriophycideae</taxon>
        <taxon>Chroococcales</taxon>
        <taxon>Aphanothecaceae</taxon>
        <taxon>Gloeothece</taxon>
        <taxon>Gloeothece citriformis</taxon>
    </lineage>
</organism>